<evidence type="ECO:0000313" key="1">
    <source>
        <dbReference type="EMBL" id="MCW4127718.1"/>
    </source>
</evidence>
<dbReference type="EMBL" id="JAPDVK010000001">
    <property type="protein sequence ID" value="MCW4127718.1"/>
    <property type="molecule type" value="Genomic_DNA"/>
</dbReference>
<name>A0A3E5DRV6_9BACT</name>
<dbReference type="Proteomes" id="UP000283872">
    <property type="component" value="Unassembled WGS sequence"/>
</dbReference>
<dbReference type="EMBL" id="QRVA01000058">
    <property type="protein sequence ID" value="RGS11209.1"/>
    <property type="molecule type" value="Genomic_DNA"/>
</dbReference>
<dbReference type="Proteomes" id="UP001209344">
    <property type="component" value="Unassembled WGS sequence"/>
</dbReference>
<evidence type="ECO:0000313" key="3">
    <source>
        <dbReference type="Proteomes" id="UP000283872"/>
    </source>
</evidence>
<gene>
    <name evidence="2" type="ORF">DWY11_14605</name>
    <name evidence="1" type="ORF">ONT16_05520</name>
</gene>
<proteinExistence type="predicted"/>
<dbReference type="AlphaFoldDB" id="A0A3E5DRV6"/>
<evidence type="ECO:0000313" key="4">
    <source>
        <dbReference type="Proteomes" id="UP001209344"/>
    </source>
</evidence>
<evidence type="ECO:0000313" key="2">
    <source>
        <dbReference type="EMBL" id="RGS11209.1"/>
    </source>
</evidence>
<dbReference type="RefSeq" id="WP_117587857.1">
    <property type="nucleotide sequence ID" value="NZ_JAPDVK010000001.1"/>
</dbReference>
<accession>A0A3E5DRV6</accession>
<dbReference type="Pfam" id="PF13707">
    <property type="entry name" value="RloB"/>
    <property type="match status" value="1"/>
</dbReference>
<sequence length="184" mass="21058">MARVQRTSKGKTMKPNYFVFCEGETEVAYVEMLRAHYRLPIHIIPKRTLLNVTPALISRCKANYVETKHDMTFLMYDLDVPSVLSRLQKIPGAILLCSNPCVELWLLLHYTDQRAEIGSADCVSKLSGYIKQYKKGKLSIEDKLSLMDNVTIASKRAKRLSPYKNPSTTIYELIEELDKLKGKN</sequence>
<reference evidence="2 3" key="1">
    <citation type="submission" date="2018-08" db="EMBL/GenBank/DDBJ databases">
        <title>A genome reference for cultivated species of the human gut microbiota.</title>
        <authorList>
            <person name="Zou Y."/>
            <person name="Xue W."/>
            <person name="Luo G."/>
        </authorList>
    </citation>
    <scope>NUCLEOTIDE SEQUENCE [LARGE SCALE GENOMIC DNA]</scope>
    <source>
        <strain evidence="2 3">AF24-12</strain>
    </source>
</reference>
<comment type="caution">
    <text evidence="1">The sequence shown here is derived from an EMBL/GenBank/DDBJ whole genome shotgun (WGS) entry which is preliminary data.</text>
</comment>
<dbReference type="InterPro" id="IPR025591">
    <property type="entry name" value="RloB"/>
</dbReference>
<protein>
    <submittedName>
        <fullName evidence="2">RloB domain-containing protein</fullName>
    </submittedName>
    <submittedName>
        <fullName evidence="1">RloB family protein</fullName>
    </submittedName>
</protein>
<organism evidence="1 4">
    <name type="scientific">Segatella copri</name>
    <dbReference type="NCBI Taxonomy" id="165179"/>
    <lineage>
        <taxon>Bacteria</taxon>
        <taxon>Pseudomonadati</taxon>
        <taxon>Bacteroidota</taxon>
        <taxon>Bacteroidia</taxon>
        <taxon>Bacteroidales</taxon>
        <taxon>Prevotellaceae</taxon>
        <taxon>Segatella</taxon>
    </lineage>
</organism>
<reference evidence="1" key="2">
    <citation type="submission" date="2022-11" db="EMBL/GenBank/DDBJ databases">
        <title>Genomic repertoires linked with pathogenic potency of arthritogenic Prevotella copri isolated from the gut of rheumatoid arthritis patients.</title>
        <authorList>
            <person name="Nii T."/>
            <person name="Maeda Y."/>
            <person name="Motooka D."/>
            <person name="Naito M."/>
            <person name="Matsumoto Y."/>
            <person name="Ogawa T."/>
            <person name="Oguro-Igashira E."/>
            <person name="Kishikawa T."/>
            <person name="Yamashita M."/>
            <person name="Koizumi S."/>
            <person name="Kurakawa T."/>
            <person name="Okumura R."/>
            <person name="Kayama H."/>
            <person name="Murakami M."/>
            <person name="Sakaguchi T."/>
            <person name="Das B."/>
            <person name="Nakamura S."/>
            <person name="Okada Y."/>
            <person name="Kumanogoh A."/>
            <person name="Takeda K."/>
        </authorList>
    </citation>
    <scope>NUCLEOTIDE SEQUENCE</scope>
    <source>
        <strain evidence="1">F3-75</strain>
    </source>
</reference>